<keyword evidence="4" id="KW-1185">Reference proteome</keyword>
<evidence type="ECO:0000256" key="1">
    <source>
        <dbReference type="SAM" id="MobiDB-lite"/>
    </source>
</evidence>
<feature type="transmembrane region" description="Helical" evidence="2">
    <location>
        <begin position="27"/>
        <end position="48"/>
    </location>
</feature>
<evidence type="ECO:0000313" key="3">
    <source>
        <dbReference type="EMBL" id="SDT34801.1"/>
    </source>
</evidence>
<keyword evidence="2" id="KW-1133">Transmembrane helix</keyword>
<organism evidence="3 4">
    <name type="scientific">Pseudarthrobacter equi</name>
    <dbReference type="NCBI Taxonomy" id="728066"/>
    <lineage>
        <taxon>Bacteria</taxon>
        <taxon>Bacillati</taxon>
        <taxon>Actinomycetota</taxon>
        <taxon>Actinomycetes</taxon>
        <taxon>Micrococcales</taxon>
        <taxon>Micrococcaceae</taxon>
        <taxon>Pseudarthrobacter</taxon>
    </lineage>
</organism>
<protein>
    <submittedName>
        <fullName evidence="3">Uncharacterized protein</fullName>
    </submittedName>
</protein>
<dbReference type="AlphaFoldDB" id="A0A1H1ZLW1"/>
<gene>
    <name evidence="3" type="ORF">SAMN04489743_2526</name>
</gene>
<dbReference type="Proteomes" id="UP000198751">
    <property type="component" value="Chromosome I"/>
</dbReference>
<feature type="region of interest" description="Disordered" evidence="1">
    <location>
        <begin position="148"/>
        <end position="167"/>
    </location>
</feature>
<feature type="compositionally biased region" description="Low complexity" evidence="1">
    <location>
        <begin position="154"/>
        <end position="167"/>
    </location>
</feature>
<name>A0A1H1ZLW1_9MICC</name>
<dbReference type="EMBL" id="LT629779">
    <property type="protein sequence ID" value="SDT34801.1"/>
    <property type="molecule type" value="Genomic_DNA"/>
</dbReference>
<accession>A0A1H1ZLW1</accession>
<proteinExistence type="predicted"/>
<keyword evidence="2" id="KW-0812">Transmembrane</keyword>
<keyword evidence="2" id="KW-0472">Membrane</keyword>
<evidence type="ECO:0000313" key="4">
    <source>
        <dbReference type="Proteomes" id="UP000198751"/>
    </source>
</evidence>
<reference evidence="4" key="1">
    <citation type="submission" date="2016-10" db="EMBL/GenBank/DDBJ databases">
        <authorList>
            <person name="Varghese N."/>
            <person name="Submissions S."/>
        </authorList>
    </citation>
    <scope>NUCLEOTIDE SEQUENCE [LARGE SCALE GENOMIC DNA]</scope>
    <source>
        <strain evidence="4">IMMIB L-1606</strain>
    </source>
</reference>
<sequence>MRSSHSWKGTAVQDEPAFFGPLQYSPAWMWAGFALIALVAAWYVFVFASTRPPRAAPENQRPAQLTDLAALKAAYIQRINDAEQDAAAGTTDARAAHQDISHLLRRFVRDASGVDAPRMTHADLERHPLPAAAAAVGAIYPGEFGPEPLPPVSATAATARETVRAWS</sequence>
<evidence type="ECO:0000256" key="2">
    <source>
        <dbReference type="SAM" id="Phobius"/>
    </source>
</evidence>